<reference evidence="2" key="1">
    <citation type="journal article" date="2019" name="Sci. Rep.">
        <title>Draft genome of Tanacetum cinerariifolium, the natural source of mosquito coil.</title>
        <authorList>
            <person name="Yamashiro T."/>
            <person name="Shiraishi A."/>
            <person name="Satake H."/>
            <person name="Nakayama K."/>
        </authorList>
    </citation>
    <scope>NUCLEOTIDE SEQUENCE</scope>
</reference>
<proteinExistence type="predicted"/>
<protein>
    <submittedName>
        <fullName evidence="2">Uncharacterized protein</fullName>
    </submittedName>
</protein>
<gene>
    <name evidence="2" type="ORF">Tci_015116</name>
</gene>
<organism evidence="2">
    <name type="scientific">Tanacetum cinerariifolium</name>
    <name type="common">Dalmatian daisy</name>
    <name type="synonym">Chrysanthemum cinerariifolium</name>
    <dbReference type="NCBI Taxonomy" id="118510"/>
    <lineage>
        <taxon>Eukaryota</taxon>
        <taxon>Viridiplantae</taxon>
        <taxon>Streptophyta</taxon>
        <taxon>Embryophyta</taxon>
        <taxon>Tracheophyta</taxon>
        <taxon>Spermatophyta</taxon>
        <taxon>Magnoliopsida</taxon>
        <taxon>eudicotyledons</taxon>
        <taxon>Gunneridae</taxon>
        <taxon>Pentapetalae</taxon>
        <taxon>asterids</taxon>
        <taxon>campanulids</taxon>
        <taxon>Asterales</taxon>
        <taxon>Asteraceae</taxon>
        <taxon>Asteroideae</taxon>
        <taxon>Anthemideae</taxon>
        <taxon>Anthemidinae</taxon>
        <taxon>Tanacetum</taxon>
    </lineage>
</organism>
<accession>A0A6L2K134</accession>
<evidence type="ECO:0000256" key="1">
    <source>
        <dbReference type="SAM" id="Coils"/>
    </source>
</evidence>
<keyword evidence="1" id="KW-0175">Coiled coil</keyword>
<dbReference type="PANTHER" id="PTHR11439">
    <property type="entry name" value="GAG-POL-RELATED RETROTRANSPOSON"/>
    <property type="match status" value="1"/>
</dbReference>
<dbReference type="EMBL" id="BKCJ010001667">
    <property type="protein sequence ID" value="GEU43138.1"/>
    <property type="molecule type" value="Genomic_DNA"/>
</dbReference>
<name>A0A6L2K134_TANCI</name>
<dbReference type="AlphaFoldDB" id="A0A6L2K134"/>
<evidence type="ECO:0000313" key="2">
    <source>
        <dbReference type="EMBL" id="GEU43138.1"/>
    </source>
</evidence>
<sequence length="536" mass="60881">MPALEDINTFNFSSDQEDADEEADMNNMDTTIQVSPTPTIRIHKDHPLDQEELLQFKLQEVWTLVDLPYGKRAIGTKWVFQNKKNKREVKNRSTPMDTQKPLLKDEDGEEVDVHMYRSMIGSLMYLTSSRPDIMYLKGQPKFSLWYPKDSHFDLVVDTNSDYAGASLDRNLQQPTESEGFEQIVDFLNANPIQYALTVNPIVYTSCIEQFWAIVKVKTVNEEGQLQALVDEKKLTLMRKLKRKDTELPQTSVPTRVVDEAINEEMDDNLEKVATTATSLDAEQDNGGGPRCQKAMGDTVAQTRVLDLETTKTTQAMEIESLKRRVKKLKNKQRLGEDDASKQRRIADIDSSEDIYLVNVHKDKYIFSINDSDGDEVIVEDTEMLFDVVNDLRGKKVFVAQQDEKVVEKEINATQVQVTTAATTPTISIDEATLAQALAELKHAKLKTNAKGIVFHEPEESTITTIASIPKLKSQDNGKAKMIEEPIKLKKKDQIQLDKEVALRLQDELKAEFKKEQRLAVEKAQQELETNIALIES</sequence>
<dbReference type="PANTHER" id="PTHR11439:SF483">
    <property type="entry name" value="PEPTIDE SYNTHASE GLIP-LIKE, PUTATIVE (AFU_ORTHOLOGUE AFUA_3G12920)-RELATED"/>
    <property type="match status" value="1"/>
</dbReference>
<comment type="caution">
    <text evidence="2">The sequence shown here is derived from an EMBL/GenBank/DDBJ whole genome shotgun (WGS) entry which is preliminary data.</text>
</comment>
<feature type="coiled-coil region" evidence="1">
    <location>
        <begin position="311"/>
        <end position="338"/>
    </location>
</feature>